<feature type="domain" description="Caspase family p20" evidence="2">
    <location>
        <begin position="237"/>
        <end position="372"/>
    </location>
</feature>
<evidence type="ECO:0000256" key="1">
    <source>
        <dbReference type="SAM" id="SignalP"/>
    </source>
</evidence>
<evidence type="ECO:0000259" key="2">
    <source>
        <dbReference type="PROSITE" id="PS50208"/>
    </source>
</evidence>
<dbReference type="Pfam" id="PF00656">
    <property type="entry name" value="Peptidase_C14"/>
    <property type="match status" value="1"/>
</dbReference>
<gene>
    <name evidence="3" type="ORF">ACFP81_08645</name>
</gene>
<feature type="signal peptide" evidence="1">
    <location>
        <begin position="1"/>
        <end position="21"/>
    </location>
</feature>
<reference evidence="4" key="1">
    <citation type="journal article" date="2019" name="Int. J. Syst. Evol. Microbiol.">
        <title>The Global Catalogue of Microorganisms (GCM) 10K type strain sequencing project: providing services to taxonomists for standard genome sequencing and annotation.</title>
        <authorList>
            <consortium name="The Broad Institute Genomics Platform"/>
            <consortium name="The Broad Institute Genome Sequencing Center for Infectious Disease"/>
            <person name="Wu L."/>
            <person name="Ma J."/>
        </authorList>
    </citation>
    <scope>NUCLEOTIDE SEQUENCE [LARGE SCALE GENOMIC DNA]</scope>
    <source>
        <strain evidence="4">CGMCC 1.15772</strain>
    </source>
</reference>
<dbReference type="SUPFAM" id="SSF52129">
    <property type="entry name" value="Caspase-like"/>
    <property type="match status" value="1"/>
</dbReference>
<dbReference type="PANTHER" id="PTHR22576:SF37">
    <property type="entry name" value="MUCOSA-ASSOCIATED LYMPHOID TISSUE LYMPHOMA TRANSLOCATION PROTEIN 1"/>
    <property type="match status" value="1"/>
</dbReference>
<sequence>MNRRSAAALLLSFSLLGAAQAGKTEGMAAYNQGRYGVALDELTGAALQGDRDAALRVGLMHWRGQGTEANPGLAFYWFQEATKGANTQSSAEAYGHLAELYLAGEGVPQSDIDAAYNADAAAQQGYAPAQLLLGKLLLEGRGHPAGPDPTAARHWFGQAAEAGNAEAQYRLGQLLETDEGGDQDLPEALKWYQAASQAGYKAASEALTRLRPGIPLQPASAATVSPPRPLPSPQTAKRRIALLIANADYAAPIADLRGPVNDVRLLEKVLTDVGFSVVTKTNLGLSDLKREVMGFLDSVDGNTVSLLYYSGHGVEMGGVNYLLPTDFAAGPNMTAGQAEELSFDIASAYARMTAKAEGSLNITILDACRDNPFAPLGKGIGSEGGLKNLTISAGRGKAIETLTAYAAESGQRAEDTLPTQENSPYALALAAEIPVVGQPVETVFRNVGSLVHETTQRKQRPVYTSGLMSEFFFVPAK</sequence>
<feature type="chain" id="PRO_5046281621" evidence="1">
    <location>
        <begin position="22"/>
        <end position="477"/>
    </location>
</feature>
<dbReference type="SMART" id="SM00671">
    <property type="entry name" value="SEL1"/>
    <property type="match status" value="4"/>
</dbReference>
<name>A0ABW1YEP5_9DEIO</name>
<dbReference type="InterPro" id="IPR011600">
    <property type="entry name" value="Pept_C14_caspase"/>
</dbReference>
<comment type="caution">
    <text evidence="3">The sequence shown here is derived from an EMBL/GenBank/DDBJ whole genome shotgun (WGS) entry which is preliminary data.</text>
</comment>
<dbReference type="Gene3D" id="3.40.50.1460">
    <property type="match status" value="1"/>
</dbReference>
<keyword evidence="4" id="KW-1185">Reference proteome</keyword>
<dbReference type="EMBL" id="JBHSWD010000001">
    <property type="protein sequence ID" value="MFC6592060.1"/>
    <property type="molecule type" value="Genomic_DNA"/>
</dbReference>
<dbReference type="Pfam" id="PF08238">
    <property type="entry name" value="Sel1"/>
    <property type="match status" value="4"/>
</dbReference>
<dbReference type="Gene3D" id="1.25.40.10">
    <property type="entry name" value="Tetratricopeptide repeat domain"/>
    <property type="match status" value="2"/>
</dbReference>
<dbReference type="Proteomes" id="UP001596297">
    <property type="component" value="Unassembled WGS sequence"/>
</dbReference>
<dbReference type="InterPro" id="IPR011990">
    <property type="entry name" value="TPR-like_helical_dom_sf"/>
</dbReference>
<dbReference type="PANTHER" id="PTHR22576">
    <property type="entry name" value="MUCOSA ASSOCIATED LYMPHOID TISSUE LYMPHOMA TRANSLOCATION PROTEIN 1/PARACASPASE"/>
    <property type="match status" value="1"/>
</dbReference>
<dbReference type="PROSITE" id="PS50208">
    <property type="entry name" value="CASPASE_P20"/>
    <property type="match status" value="1"/>
</dbReference>
<dbReference type="SUPFAM" id="SSF81901">
    <property type="entry name" value="HCP-like"/>
    <property type="match status" value="1"/>
</dbReference>
<dbReference type="InterPro" id="IPR006597">
    <property type="entry name" value="Sel1-like"/>
</dbReference>
<evidence type="ECO:0000313" key="3">
    <source>
        <dbReference type="EMBL" id="MFC6592060.1"/>
    </source>
</evidence>
<accession>A0ABW1YEP5</accession>
<dbReference type="InterPro" id="IPR052039">
    <property type="entry name" value="Caspase-related_regulators"/>
</dbReference>
<keyword evidence="1" id="KW-0732">Signal</keyword>
<dbReference type="InterPro" id="IPR001309">
    <property type="entry name" value="Pept_C14_p20"/>
</dbReference>
<dbReference type="RefSeq" id="WP_380083075.1">
    <property type="nucleotide sequence ID" value="NZ_JBHSWD010000001.1"/>
</dbReference>
<dbReference type="InterPro" id="IPR029030">
    <property type="entry name" value="Caspase-like_dom_sf"/>
</dbReference>
<proteinExistence type="predicted"/>
<evidence type="ECO:0000313" key="4">
    <source>
        <dbReference type="Proteomes" id="UP001596297"/>
    </source>
</evidence>
<organism evidence="3 4">
    <name type="scientific">Deinococcus lacus</name>
    <dbReference type="NCBI Taxonomy" id="392561"/>
    <lineage>
        <taxon>Bacteria</taxon>
        <taxon>Thermotogati</taxon>
        <taxon>Deinococcota</taxon>
        <taxon>Deinococci</taxon>
        <taxon>Deinococcales</taxon>
        <taxon>Deinococcaceae</taxon>
        <taxon>Deinococcus</taxon>
    </lineage>
</organism>
<protein>
    <submittedName>
        <fullName evidence="3">Caspase family protein</fullName>
    </submittedName>
</protein>